<dbReference type="InterPro" id="IPR027417">
    <property type="entry name" value="P-loop_NTPase"/>
</dbReference>
<name>A0AAE9VPP7_9CAUD</name>
<reference evidence="1" key="1">
    <citation type="submission" date="2022-11" db="EMBL/GenBank/DDBJ databases">
        <authorList>
            <person name="Cui X."/>
            <person name="Liu Q."/>
        </authorList>
    </citation>
    <scope>NUCLEOTIDE SEQUENCE</scope>
</reference>
<accession>A0AAE9VPP7</accession>
<organism evidence="1 2">
    <name type="scientific">Ralstonia phage p2106</name>
    <dbReference type="NCBI Taxonomy" id="2998497"/>
    <lineage>
        <taxon>Viruses</taxon>
        <taxon>Duplodnaviria</taxon>
        <taxon>Heunggongvirae</taxon>
        <taxon>Uroviricota</taxon>
        <taxon>Caudoviricetes</taxon>
        <taxon>Autographivirales</taxon>
        <taxon>Autotranscriptaviridae</taxon>
        <taxon>Serkorvirus</taxon>
        <taxon>Serkorvirus p2106</taxon>
    </lineage>
</organism>
<evidence type="ECO:0000313" key="2">
    <source>
        <dbReference type="Proteomes" id="UP001211059"/>
    </source>
</evidence>
<dbReference type="EMBL" id="OP947225">
    <property type="protein sequence ID" value="WAX26246.1"/>
    <property type="molecule type" value="Genomic_DNA"/>
</dbReference>
<dbReference type="Proteomes" id="UP001211059">
    <property type="component" value="Segment"/>
</dbReference>
<protein>
    <submittedName>
        <fullName evidence="1">Uncharacterized protein</fullName>
    </submittedName>
</protein>
<dbReference type="Gene3D" id="3.40.50.300">
    <property type="entry name" value="P-loop containing nucleotide triphosphate hydrolases"/>
    <property type="match status" value="1"/>
</dbReference>
<proteinExistence type="predicted"/>
<sequence>MDDATRQRALESVKGLGLAADHPGAGKDTAFASLQAANPGTDFVNVKFADALTAEVRALFPKVTDDEFTEIRNDPKFKDLPLWMFAIHNIARTEQGLDYVAFLRHEHPELIRQRMSIRQHLLIYGTEYVREFKGDEDRWLNLGVAKANEVAASGKVPVITDVRFVNEAIKLKQAGYDIAHIAADGLANAALSALTGIAEGHLKDWDFDLRVKNVWGKPENMGVQFNAKYRW</sequence>
<keyword evidence="2" id="KW-1185">Reference proteome</keyword>
<evidence type="ECO:0000313" key="1">
    <source>
        <dbReference type="EMBL" id="WAX26246.1"/>
    </source>
</evidence>